<reference evidence="2 3" key="1">
    <citation type="submission" date="2016-03" db="EMBL/GenBank/DDBJ databases">
        <title>Genome sequence of Rhodococcus kyotonensis KB10.</title>
        <authorList>
            <person name="Jeong H."/>
            <person name="Hong C.E."/>
            <person name="Jo S.H."/>
            <person name="Park J.M."/>
        </authorList>
    </citation>
    <scope>NUCLEOTIDE SEQUENCE [LARGE SCALE GENOMIC DNA]</scope>
    <source>
        <strain evidence="2 3">KB10</strain>
    </source>
</reference>
<organism evidence="2 3">
    <name type="scientific">Rhodococcoides kyotonense</name>
    <dbReference type="NCBI Taxonomy" id="398843"/>
    <lineage>
        <taxon>Bacteria</taxon>
        <taxon>Bacillati</taxon>
        <taxon>Actinomycetota</taxon>
        <taxon>Actinomycetes</taxon>
        <taxon>Mycobacteriales</taxon>
        <taxon>Nocardiaceae</taxon>
        <taxon>Rhodococcoides</taxon>
    </lineage>
</organism>
<evidence type="ECO:0000313" key="3">
    <source>
        <dbReference type="Proteomes" id="UP000077519"/>
    </source>
</evidence>
<feature type="transmembrane region" description="Helical" evidence="1">
    <location>
        <begin position="99"/>
        <end position="118"/>
    </location>
</feature>
<sequence>MKCSVPVDMGACVTGNGDGDGFPVAAVLGTYRSLRIGVVILVLMLFVSVFIQVASAGWCLQSSISAYFFTDVHIVFIAVLCALGTLLLVYKGSSDTEDVLYDFAGLWAFVVATVPTGWPTNLGPDGGGRMRGLCGGPGLPLDYNAGHAIGNNVSSVVVGALLVLVASVSFASGSFGASWTPVGTLARIVGGAVTAVLAYTFVFTPHWFERHGHSLAAVAMFAFVILAIWANAVLSESDRYVLAYRIVGIVMLATLIAVLVLSATVEWTLFVLVAEAALILEFAAFWAFQTAELWNTVCRPFGHRELI</sequence>
<keyword evidence="1" id="KW-1133">Transmembrane helix</keyword>
<dbReference type="EMBL" id="LVHI01000012">
    <property type="protein sequence ID" value="OAK54772.1"/>
    <property type="molecule type" value="Genomic_DNA"/>
</dbReference>
<feature type="transmembrane region" description="Helical" evidence="1">
    <location>
        <begin position="267"/>
        <end position="288"/>
    </location>
</feature>
<dbReference type="Proteomes" id="UP000077519">
    <property type="component" value="Unassembled WGS sequence"/>
</dbReference>
<keyword evidence="1" id="KW-0472">Membrane</keyword>
<protein>
    <submittedName>
        <fullName evidence="2">Uncharacterized protein</fullName>
    </submittedName>
</protein>
<feature type="transmembrane region" description="Helical" evidence="1">
    <location>
        <begin position="64"/>
        <end position="90"/>
    </location>
</feature>
<feature type="transmembrane region" description="Helical" evidence="1">
    <location>
        <begin position="185"/>
        <end position="208"/>
    </location>
</feature>
<keyword evidence="1" id="KW-0812">Transmembrane</keyword>
<comment type="caution">
    <text evidence="2">The sequence shown here is derived from an EMBL/GenBank/DDBJ whole genome shotgun (WGS) entry which is preliminary data.</text>
</comment>
<evidence type="ECO:0000313" key="2">
    <source>
        <dbReference type="EMBL" id="OAK54772.1"/>
    </source>
</evidence>
<name>A0A177YGV4_9NOCA</name>
<evidence type="ECO:0000256" key="1">
    <source>
        <dbReference type="SAM" id="Phobius"/>
    </source>
</evidence>
<feature type="transmembrane region" description="Helical" evidence="1">
    <location>
        <begin position="214"/>
        <end position="234"/>
    </location>
</feature>
<dbReference type="AlphaFoldDB" id="A0A177YGV4"/>
<keyword evidence="3" id="KW-1185">Reference proteome</keyword>
<feature type="transmembrane region" description="Helical" evidence="1">
    <location>
        <begin position="153"/>
        <end position="173"/>
    </location>
</feature>
<feature type="transmembrane region" description="Helical" evidence="1">
    <location>
        <begin position="241"/>
        <end position="261"/>
    </location>
</feature>
<proteinExistence type="predicted"/>
<feature type="transmembrane region" description="Helical" evidence="1">
    <location>
        <begin position="36"/>
        <end position="58"/>
    </location>
</feature>
<gene>
    <name evidence="2" type="ORF">A3K89_05455</name>
</gene>
<accession>A0A177YGV4</accession>